<dbReference type="Pfam" id="PF09661">
    <property type="entry name" value="DUF2398"/>
    <property type="match status" value="1"/>
</dbReference>
<evidence type="ECO:0000313" key="1">
    <source>
        <dbReference type="EMBL" id="MFC3494450.1"/>
    </source>
</evidence>
<dbReference type="Proteomes" id="UP001595712">
    <property type="component" value="Unassembled WGS sequence"/>
</dbReference>
<organism evidence="1 2">
    <name type="scientific">Glycomyces rhizosphaerae</name>
    <dbReference type="NCBI Taxonomy" id="2054422"/>
    <lineage>
        <taxon>Bacteria</taxon>
        <taxon>Bacillati</taxon>
        <taxon>Actinomycetota</taxon>
        <taxon>Actinomycetes</taxon>
        <taxon>Glycomycetales</taxon>
        <taxon>Glycomycetaceae</taxon>
        <taxon>Glycomyces</taxon>
    </lineage>
</organism>
<dbReference type="RefSeq" id="WP_387978213.1">
    <property type="nucleotide sequence ID" value="NZ_JBHRWO010000018.1"/>
</dbReference>
<dbReference type="EMBL" id="JBHRWO010000018">
    <property type="protein sequence ID" value="MFC3494450.1"/>
    <property type="molecule type" value="Genomic_DNA"/>
</dbReference>
<gene>
    <name evidence="1" type="ORF">ACFO8M_18345</name>
</gene>
<protein>
    <submittedName>
        <fullName evidence="1">DUF2398 family protein</fullName>
    </submittedName>
</protein>
<name>A0ABV7Q1B6_9ACTN</name>
<keyword evidence="2" id="KW-1185">Reference proteome</keyword>
<dbReference type="InterPro" id="IPR013494">
    <property type="entry name" value="CHP02678"/>
</dbReference>
<evidence type="ECO:0000313" key="2">
    <source>
        <dbReference type="Proteomes" id="UP001595712"/>
    </source>
</evidence>
<accession>A0ABV7Q1B6</accession>
<proteinExistence type="predicted"/>
<reference evidence="2" key="1">
    <citation type="journal article" date="2019" name="Int. J. Syst. Evol. Microbiol.">
        <title>The Global Catalogue of Microorganisms (GCM) 10K type strain sequencing project: providing services to taxonomists for standard genome sequencing and annotation.</title>
        <authorList>
            <consortium name="The Broad Institute Genomics Platform"/>
            <consortium name="The Broad Institute Genome Sequencing Center for Infectious Disease"/>
            <person name="Wu L."/>
            <person name="Ma J."/>
        </authorList>
    </citation>
    <scope>NUCLEOTIDE SEQUENCE [LARGE SCALE GENOMIC DNA]</scope>
    <source>
        <strain evidence="2">CGMCC 4.7396</strain>
    </source>
</reference>
<comment type="caution">
    <text evidence="1">The sequence shown here is derived from an EMBL/GenBank/DDBJ whole genome shotgun (WGS) entry which is preliminary data.</text>
</comment>
<sequence length="436" mass="48456">MSRYAREISDYQLSDYQQAVRALLKTPFVTATYPDHKTIGRVRRFSETLALDLREAFGYQLVLRGDTARLLRVKDRLDPGQPARTRTGRAFDRRRYAYLSLITALLARCGAQTTVSELAALLKGDANRITALGFDDVDYQHRRAFVDAVAWLEERSVVRAADGSSDAWASDPDQQDALYDVDRDALFALWRSRVMLQSVSSTGELLGEPVATDSESVLKERAGQAARRAVVEQPVAYYAEHPDAVVNHLRGSAIVEDLQRLTGLVFERRREGVLLVDTARLSVEAFPREGAVANAALLLLVACSDLHVDPDVATAEREVPTVLGERLRLEIDEAIPVTGNFASEKEAASAAAPSAAAVVLPFLPDKAVHDAFGDILIRFAKNFGRDHHEAPMLLLRDAIDLLERFRLARRVEGGIALEPLAGRYRNTVFREEHQRE</sequence>